<keyword evidence="3 6" id="KW-0812">Transmembrane</keyword>
<reference evidence="7 8" key="1">
    <citation type="submission" date="2019-08" db="EMBL/GenBank/DDBJ databases">
        <title>Calorimonas adulescens gen. nov., sp. nov., an anaerobic thermophilic bacterium from Sakhalin hot spring.</title>
        <authorList>
            <person name="Khomyakova M.A."/>
            <person name="Merkel A.Y."/>
            <person name="Novikov A."/>
            <person name="Bonch-Osmolovskaya E.A."/>
            <person name="Slobodkin A.I."/>
        </authorList>
    </citation>
    <scope>NUCLEOTIDE SEQUENCE [LARGE SCALE GENOMIC DNA]</scope>
    <source>
        <strain evidence="7 8">A05MB</strain>
    </source>
</reference>
<protein>
    <submittedName>
        <fullName evidence="7">ABC transporter permease</fullName>
    </submittedName>
</protein>
<evidence type="ECO:0000256" key="6">
    <source>
        <dbReference type="SAM" id="Phobius"/>
    </source>
</evidence>
<gene>
    <name evidence="7" type="ORF">FWJ32_10235</name>
</gene>
<dbReference type="PANTHER" id="PTHR47089">
    <property type="entry name" value="ABC TRANSPORTER, PERMEASE PROTEIN"/>
    <property type="match status" value="1"/>
</dbReference>
<comment type="caution">
    <text evidence="7">The sequence shown here is derived from an EMBL/GenBank/DDBJ whole genome shotgun (WGS) entry which is preliminary data.</text>
</comment>
<evidence type="ECO:0000313" key="7">
    <source>
        <dbReference type="EMBL" id="TZE81240.1"/>
    </source>
</evidence>
<evidence type="ECO:0000256" key="2">
    <source>
        <dbReference type="ARBA" id="ARBA00022475"/>
    </source>
</evidence>
<feature type="transmembrane region" description="Helical" evidence="6">
    <location>
        <begin position="61"/>
        <end position="80"/>
    </location>
</feature>
<sequence>MSTAIKRFLSKESVANVASSLIAIIVGLIVGFIIILVSNPQQALNGFNAILFGGVTDMKNLGQVLYLATPIILTGLSVGFANKTGQFNIGASGQFIVGAFAAVYVGVKWTFLPGALHWCVALIMAMLAGALWGLLPGILKAFYNVNVVISCIMMNYIGMYMVNILVVNTVFDSLKNQSQRVAETAIIPKMGLDKIFRAGNSSSSVNAGIFIAIIAGIIIYIILEKTQFGFELKACGLNPDAAKYAGINERRCIIFSMMIAGALSGLGGALLYLAGSGKGIEVLDTLAQEGFNGIPVALLGQGNPIGIIFAGIFVAYLTVGGFNMQLYDFVPQVTEIITAVIIYFSAFALLFKNFIQSRYGDGVEHKSEAMPVQAGQQGGD</sequence>
<keyword evidence="2" id="KW-1003">Cell membrane</keyword>
<accession>A0A5D8Q9H9</accession>
<feature type="transmembrane region" description="Helical" evidence="6">
    <location>
        <begin position="205"/>
        <end position="223"/>
    </location>
</feature>
<dbReference type="InterPro" id="IPR001851">
    <property type="entry name" value="ABC_transp_permease"/>
</dbReference>
<feature type="transmembrane region" description="Helical" evidence="6">
    <location>
        <begin position="147"/>
        <end position="171"/>
    </location>
</feature>
<feature type="transmembrane region" description="Helical" evidence="6">
    <location>
        <begin position="21"/>
        <end position="41"/>
    </location>
</feature>
<comment type="subcellular location">
    <subcellularLocation>
        <location evidence="1">Cell membrane</location>
        <topology evidence="1">Multi-pass membrane protein</topology>
    </subcellularLocation>
</comment>
<evidence type="ECO:0000256" key="3">
    <source>
        <dbReference type="ARBA" id="ARBA00022692"/>
    </source>
</evidence>
<evidence type="ECO:0000256" key="5">
    <source>
        <dbReference type="ARBA" id="ARBA00023136"/>
    </source>
</evidence>
<proteinExistence type="predicted"/>
<keyword evidence="8" id="KW-1185">Reference proteome</keyword>
<evidence type="ECO:0000313" key="8">
    <source>
        <dbReference type="Proteomes" id="UP000322976"/>
    </source>
</evidence>
<dbReference type="EMBL" id="VTPS01000016">
    <property type="protein sequence ID" value="TZE81240.1"/>
    <property type="molecule type" value="Genomic_DNA"/>
</dbReference>
<dbReference type="GO" id="GO:0022857">
    <property type="term" value="F:transmembrane transporter activity"/>
    <property type="evidence" value="ECO:0007669"/>
    <property type="project" value="InterPro"/>
</dbReference>
<feature type="transmembrane region" description="Helical" evidence="6">
    <location>
        <begin position="305"/>
        <end position="324"/>
    </location>
</feature>
<dbReference type="Pfam" id="PF02653">
    <property type="entry name" value="BPD_transp_2"/>
    <property type="match status" value="1"/>
</dbReference>
<dbReference type="GO" id="GO:0005886">
    <property type="term" value="C:plasma membrane"/>
    <property type="evidence" value="ECO:0007669"/>
    <property type="project" value="UniProtKB-SubCell"/>
</dbReference>
<feature type="transmembrane region" description="Helical" evidence="6">
    <location>
        <begin position="87"/>
        <end position="109"/>
    </location>
</feature>
<dbReference type="PANTHER" id="PTHR47089:SF1">
    <property type="entry name" value="GUANOSINE ABC TRANSPORTER PERMEASE PROTEIN NUPP"/>
    <property type="match status" value="1"/>
</dbReference>
<organism evidence="7 8">
    <name type="scientific">Calorimonas adulescens</name>
    <dbReference type="NCBI Taxonomy" id="2606906"/>
    <lineage>
        <taxon>Bacteria</taxon>
        <taxon>Bacillati</taxon>
        <taxon>Bacillota</taxon>
        <taxon>Clostridia</taxon>
        <taxon>Thermoanaerobacterales</taxon>
        <taxon>Thermoanaerobacteraceae</taxon>
        <taxon>Calorimonas</taxon>
    </lineage>
</organism>
<dbReference type="AlphaFoldDB" id="A0A5D8Q9H9"/>
<keyword evidence="4 6" id="KW-1133">Transmembrane helix</keyword>
<evidence type="ECO:0000256" key="1">
    <source>
        <dbReference type="ARBA" id="ARBA00004651"/>
    </source>
</evidence>
<dbReference type="CDD" id="cd06580">
    <property type="entry name" value="TM_PBP1_transp_TpRbsC_like"/>
    <property type="match status" value="1"/>
</dbReference>
<name>A0A5D8Q9H9_9THEO</name>
<dbReference type="RefSeq" id="WP_149545855.1">
    <property type="nucleotide sequence ID" value="NZ_VTPS01000016.1"/>
</dbReference>
<feature type="transmembrane region" description="Helical" evidence="6">
    <location>
        <begin position="115"/>
        <end position="135"/>
    </location>
</feature>
<evidence type="ECO:0000256" key="4">
    <source>
        <dbReference type="ARBA" id="ARBA00022989"/>
    </source>
</evidence>
<feature type="transmembrane region" description="Helical" evidence="6">
    <location>
        <begin position="252"/>
        <end position="274"/>
    </location>
</feature>
<dbReference type="Proteomes" id="UP000322976">
    <property type="component" value="Unassembled WGS sequence"/>
</dbReference>
<keyword evidence="5 6" id="KW-0472">Membrane</keyword>
<feature type="transmembrane region" description="Helical" evidence="6">
    <location>
        <begin position="336"/>
        <end position="355"/>
    </location>
</feature>